<evidence type="ECO:0000313" key="1">
    <source>
        <dbReference type="EMBL" id="VDO74243.1"/>
    </source>
</evidence>
<proteinExistence type="predicted"/>
<dbReference type="EMBL" id="UZAL01000959">
    <property type="protein sequence ID" value="VDO74243.1"/>
    <property type="molecule type" value="Genomic_DNA"/>
</dbReference>
<keyword evidence="2" id="KW-1185">Reference proteome</keyword>
<accession>A0A183NFR1</accession>
<organism evidence="1 2">
    <name type="scientific">Schistosoma mattheei</name>
    <dbReference type="NCBI Taxonomy" id="31246"/>
    <lineage>
        <taxon>Eukaryota</taxon>
        <taxon>Metazoa</taxon>
        <taxon>Spiralia</taxon>
        <taxon>Lophotrochozoa</taxon>
        <taxon>Platyhelminthes</taxon>
        <taxon>Trematoda</taxon>
        <taxon>Digenea</taxon>
        <taxon>Strigeidida</taxon>
        <taxon>Schistosomatoidea</taxon>
        <taxon>Schistosomatidae</taxon>
        <taxon>Schistosoma</taxon>
    </lineage>
</organism>
<dbReference type="AlphaFoldDB" id="A0A183NFR1"/>
<name>A0A183NFR1_9TREM</name>
<sequence>MDPPCKPLACKIQSCLISKYSFPSLNLLHLLLLQFD</sequence>
<gene>
    <name evidence="1" type="ORF">SMTD_LOCUS947</name>
</gene>
<reference evidence="1 2" key="1">
    <citation type="submission" date="2018-11" db="EMBL/GenBank/DDBJ databases">
        <authorList>
            <consortium name="Pathogen Informatics"/>
        </authorList>
    </citation>
    <scope>NUCLEOTIDE SEQUENCE [LARGE SCALE GENOMIC DNA]</scope>
    <source>
        <strain>Denwood</strain>
        <strain evidence="2">Zambia</strain>
    </source>
</reference>
<dbReference type="Proteomes" id="UP000269396">
    <property type="component" value="Unassembled WGS sequence"/>
</dbReference>
<protein>
    <submittedName>
        <fullName evidence="1">Uncharacterized protein</fullName>
    </submittedName>
</protein>
<evidence type="ECO:0000313" key="2">
    <source>
        <dbReference type="Proteomes" id="UP000269396"/>
    </source>
</evidence>